<dbReference type="GO" id="GO:0005789">
    <property type="term" value="C:endoplasmic reticulum membrane"/>
    <property type="evidence" value="ECO:0007669"/>
    <property type="project" value="UniProtKB-SubCell"/>
</dbReference>
<name>A0A2Z6S867_9GLOM</name>
<comment type="similarity">
    <text evidence="2">Belongs to the SRP receptor beta subunit family.</text>
</comment>
<dbReference type="InterPro" id="IPR027417">
    <property type="entry name" value="P-loop_NTPase"/>
</dbReference>
<comment type="caution">
    <text evidence="12">The sequence shown here is derived from an EMBL/GenBank/DDBJ whole genome shotgun (WGS) entry which is preliminary data.</text>
</comment>
<reference evidence="12 14" key="1">
    <citation type="submission" date="2017-11" db="EMBL/GenBank/DDBJ databases">
        <title>The genome of Rhizophagus clarus HR1 reveals common genetic basis of auxotrophy among arbuscular mycorrhizal fungi.</title>
        <authorList>
            <person name="Kobayashi Y."/>
        </authorList>
    </citation>
    <scope>NUCLEOTIDE SEQUENCE [LARGE SCALE GENOMIC DNA]</scope>
    <source>
        <strain evidence="12 14">HR1</strain>
    </source>
</reference>
<keyword evidence="5" id="KW-0547">Nucleotide-binding</keyword>
<evidence type="ECO:0000256" key="1">
    <source>
        <dbReference type="ARBA" id="ARBA00004389"/>
    </source>
</evidence>
<feature type="transmembrane region" description="Helical" evidence="11">
    <location>
        <begin position="6"/>
        <end position="27"/>
    </location>
</feature>
<dbReference type="AlphaFoldDB" id="A0A2Z6S867"/>
<dbReference type="InterPro" id="IPR024156">
    <property type="entry name" value="Small_GTPase_ARF"/>
</dbReference>
<evidence type="ECO:0000313" key="12">
    <source>
        <dbReference type="EMBL" id="GBC09243.1"/>
    </source>
</evidence>
<gene>
    <name evidence="13" type="ORF">RCL2_001393900</name>
    <name evidence="12" type="ORF">RclHR1_08700011</name>
</gene>
<evidence type="ECO:0000313" key="14">
    <source>
        <dbReference type="Proteomes" id="UP000247702"/>
    </source>
</evidence>
<evidence type="ECO:0000256" key="5">
    <source>
        <dbReference type="ARBA" id="ARBA00022741"/>
    </source>
</evidence>
<dbReference type="STRING" id="94130.A0A2Z6S867"/>
<dbReference type="GO" id="GO:0003924">
    <property type="term" value="F:GTPase activity"/>
    <property type="evidence" value="ECO:0007669"/>
    <property type="project" value="TreeGrafter"/>
</dbReference>
<dbReference type="GO" id="GO:0006886">
    <property type="term" value="P:intracellular protein transport"/>
    <property type="evidence" value="ECO:0007669"/>
    <property type="project" value="TreeGrafter"/>
</dbReference>
<reference evidence="13" key="2">
    <citation type="submission" date="2019-10" db="EMBL/GenBank/DDBJ databases">
        <title>Conservation and host-specific expression of non-tandemly repeated heterogenous ribosome RNA gene in arbuscular mycorrhizal fungi.</title>
        <authorList>
            <person name="Maeda T."/>
            <person name="Kobayashi Y."/>
            <person name="Nakagawa T."/>
            <person name="Ezawa T."/>
            <person name="Yamaguchi K."/>
            <person name="Bino T."/>
            <person name="Nishimoto Y."/>
            <person name="Shigenobu S."/>
            <person name="Kawaguchi M."/>
        </authorList>
    </citation>
    <scope>NUCLEOTIDE SEQUENCE</scope>
    <source>
        <strain evidence="13">HR1</strain>
    </source>
</reference>
<keyword evidence="8" id="KW-0342">GTP-binding</keyword>
<evidence type="ECO:0000256" key="7">
    <source>
        <dbReference type="ARBA" id="ARBA00022989"/>
    </source>
</evidence>
<evidence type="ECO:0000256" key="2">
    <source>
        <dbReference type="ARBA" id="ARBA00005619"/>
    </source>
</evidence>
<evidence type="ECO:0000313" key="13">
    <source>
        <dbReference type="EMBL" id="GES86907.1"/>
    </source>
</evidence>
<dbReference type="GO" id="GO:0005525">
    <property type="term" value="F:GTP binding"/>
    <property type="evidence" value="ECO:0007669"/>
    <property type="project" value="UniProtKB-KW"/>
</dbReference>
<sequence>MISNISTFTWITIAILSVIIAIILKVLKTRSKKDTFLILGLADSGKTSLFIKLIDGKQVQTHTSMKENEGYINLEENGEPLTKVPIHFVDVPGHEKLRFKFSDFTPITRGIIFLVDSSTCVKNVRSIAEYLYDIFSNKDVIKNNIPALIACNKSDMITALPPERIQTMLENEINQLRNTRTSALDHQDSSSGTDYVEFLGYENERFKFEHLENEIHFERCSVNKNEIMEIKSWVAEVYGGL</sequence>
<evidence type="ECO:0000256" key="6">
    <source>
        <dbReference type="ARBA" id="ARBA00022824"/>
    </source>
</evidence>
<dbReference type="Proteomes" id="UP000615446">
    <property type="component" value="Unassembled WGS sequence"/>
</dbReference>
<evidence type="ECO:0000256" key="8">
    <source>
        <dbReference type="ARBA" id="ARBA00023134"/>
    </source>
</evidence>
<dbReference type="EMBL" id="BLAL01000162">
    <property type="protein sequence ID" value="GES86907.1"/>
    <property type="molecule type" value="Genomic_DNA"/>
</dbReference>
<evidence type="ECO:0000256" key="3">
    <source>
        <dbReference type="ARBA" id="ARBA00020256"/>
    </source>
</evidence>
<dbReference type="Proteomes" id="UP000247702">
    <property type="component" value="Unassembled WGS sequence"/>
</dbReference>
<keyword evidence="6" id="KW-0256">Endoplasmic reticulum</keyword>
<keyword evidence="10 13" id="KW-0675">Receptor</keyword>
<dbReference type="Pfam" id="PF09439">
    <property type="entry name" value="SRPRB"/>
    <property type="match status" value="1"/>
</dbReference>
<evidence type="ECO:0000256" key="11">
    <source>
        <dbReference type="SAM" id="Phobius"/>
    </source>
</evidence>
<keyword evidence="14" id="KW-1185">Reference proteome</keyword>
<comment type="subcellular location">
    <subcellularLocation>
        <location evidence="1">Endoplasmic reticulum membrane</location>
        <topology evidence="1">Single-pass membrane protein</topology>
    </subcellularLocation>
</comment>
<dbReference type="Gene3D" id="3.40.50.300">
    <property type="entry name" value="P-loop containing nucleotide triphosphate hydrolases"/>
    <property type="match status" value="1"/>
</dbReference>
<dbReference type="GO" id="GO:0043001">
    <property type="term" value="P:Golgi to plasma membrane protein transport"/>
    <property type="evidence" value="ECO:0007669"/>
    <property type="project" value="TreeGrafter"/>
</dbReference>
<keyword evidence="4 11" id="KW-0812">Transmembrane</keyword>
<protein>
    <recommendedName>
        <fullName evidence="3">Signal recognition particle receptor subunit beta</fullName>
    </recommendedName>
</protein>
<proteinExistence type="inferred from homology"/>
<accession>A0A2Z6S867</accession>
<evidence type="ECO:0000256" key="4">
    <source>
        <dbReference type="ARBA" id="ARBA00022692"/>
    </source>
</evidence>
<keyword evidence="9 11" id="KW-0472">Membrane</keyword>
<evidence type="ECO:0000256" key="9">
    <source>
        <dbReference type="ARBA" id="ARBA00023136"/>
    </source>
</evidence>
<dbReference type="OrthoDB" id="41266at2759"/>
<dbReference type="GO" id="GO:0034067">
    <property type="term" value="P:protein localization to Golgi apparatus"/>
    <property type="evidence" value="ECO:0007669"/>
    <property type="project" value="TreeGrafter"/>
</dbReference>
<keyword evidence="7 11" id="KW-1133">Transmembrane helix</keyword>
<dbReference type="InterPro" id="IPR019009">
    <property type="entry name" value="SRP_receptor_beta_su"/>
</dbReference>
<evidence type="ECO:0000256" key="10">
    <source>
        <dbReference type="ARBA" id="ARBA00023170"/>
    </source>
</evidence>
<dbReference type="EMBL" id="BEXD01004282">
    <property type="protein sequence ID" value="GBC09243.1"/>
    <property type="molecule type" value="Genomic_DNA"/>
</dbReference>
<dbReference type="GO" id="GO:0005794">
    <property type="term" value="C:Golgi apparatus"/>
    <property type="evidence" value="ECO:0007669"/>
    <property type="project" value="TreeGrafter"/>
</dbReference>
<organism evidence="12 14">
    <name type="scientific">Rhizophagus clarus</name>
    <dbReference type="NCBI Taxonomy" id="94130"/>
    <lineage>
        <taxon>Eukaryota</taxon>
        <taxon>Fungi</taxon>
        <taxon>Fungi incertae sedis</taxon>
        <taxon>Mucoromycota</taxon>
        <taxon>Glomeromycotina</taxon>
        <taxon>Glomeromycetes</taxon>
        <taxon>Glomerales</taxon>
        <taxon>Glomeraceae</taxon>
        <taxon>Rhizophagus</taxon>
    </lineage>
</organism>
<dbReference type="PANTHER" id="PTHR45909">
    <property type="entry name" value="ADP-RIBOSYLATION FACTOR-RELATED PROTEIN 1"/>
    <property type="match status" value="1"/>
</dbReference>
<dbReference type="InterPro" id="IPR005225">
    <property type="entry name" value="Small_GTP-bd"/>
</dbReference>
<dbReference type="PANTHER" id="PTHR45909:SF1">
    <property type="entry name" value="ADP-RIBOSYLATION FACTOR-RELATED PROTEIN 1"/>
    <property type="match status" value="1"/>
</dbReference>
<dbReference type="SMART" id="SM00177">
    <property type="entry name" value="ARF"/>
    <property type="match status" value="1"/>
</dbReference>
<dbReference type="CDD" id="cd04105">
    <property type="entry name" value="SR_beta"/>
    <property type="match status" value="1"/>
</dbReference>
<dbReference type="SUPFAM" id="SSF52540">
    <property type="entry name" value="P-loop containing nucleoside triphosphate hydrolases"/>
    <property type="match status" value="1"/>
</dbReference>
<dbReference type="NCBIfam" id="TIGR00231">
    <property type="entry name" value="small_GTP"/>
    <property type="match status" value="1"/>
</dbReference>